<keyword evidence="2" id="KW-1185">Reference proteome</keyword>
<dbReference type="Pfam" id="PF14394">
    <property type="entry name" value="DUF4423"/>
    <property type="match status" value="1"/>
</dbReference>
<evidence type="ECO:0000313" key="1">
    <source>
        <dbReference type="EMBL" id="AUN99403.1"/>
    </source>
</evidence>
<dbReference type="GO" id="GO:0003677">
    <property type="term" value="F:DNA binding"/>
    <property type="evidence" value="ECO:0007669"/>
    <property type="project" value="InterPro"/>
</dbReference>
<reference evidence="1 2" key="1">
    <citation type="submission" date="2018-01" db="EMBL/GenBank/DDBJ databases">
        <title>Complete genome sequence of Bacteriovorax stolpii DSM12778.</title>
        <authorList>
            <person name="Tang B."/>
            <person name="Chang J."/>
        </authorList>
    </citation>
    <scope>NUCLEOTIDE SEQUENCE [LARGE SCALE GENOMIC DNA]</scope>
    <source>
        <strain evidence="1 2">DSM 12778</strain>
    </source>
</reference>
<gene>
    <name evidence="1" type="ORF">C0V70_15070</name>
</gene>
<dbReference type="Proteomes" id="UP000235584">
    <property type="component" value="Chromosome"/>
</dbReference>
<dbReference type="CDD" id="cd00093">
    <property type="entry name" value="HTH_XRE"/>
    <property type="match status" value="1"/>
</dbReference>
<dbReference type="SMART" id="SM00530">
    <property type="entry name" value="HTH_XRE"/>
    <property type="match status" value="1"/>
</dbReference>
<protein>
    <submittedName>
        <fullName evidence="1">Uncharacterized protein</fullName>
    </submittedName>
</protein>
<proteinExistence type="predicted"/>
<sequence>METNTIETSHSQLWLENLLAEKTKKNPQFSLRAFAKMVDVSPAVLSRVLSGKRKMTFNLATRIADALHMGPMERETLYSFFTDPQTVEEKTDRHEKELSIDCFNAMKEWYHYGITQLLFMQSFQEDPKWIAKMLSITELEAKMAIERLLRLGILDRDEEGKLFRTSTHLSTSTDIASAGIRHFQKQILEKSIESLEKDPLLERDITSITVAINEERIPEAKKEIMKFRKRMAEFLGEGEKTRVYNLGVHLIPLSKSTKGEV</sequence>
<dbReference type="AlphaFoldDB" id="A0A2K9NV55"/>
<organism evidence="1 2">
    <name type="scientific">Bacteriovorax stolpii</name>
    <name type="common">Bdellovibrio stolpii</name>
    <dbReference type="NCBI Taxonomy" id="960"/>
    <lineage>
        <taxon>Bacteria</taxon>
        <taxon>Pseudomonadati</taxon>
        <taxon>Bdellovibrionota</taxon>
        <taxon>Bacteriovoracia</taxon>
        <taxon>Bacteriovoracales</taxon>
        <taxon>Bacteriovoracaceae</taxon>
        <taxon>Bacteriovorax</taxon>
    </lineage>
</organism>
<dbReference type="OrthoDB" id="5296099at2"/>
<dbReference type="InterPro" id="IPR011873">
    <property type="entry name" value="CHP02147"/>
</dbReference>
<dbReference type="RefSeq" id="WP_102244694.1">
    <property type="nucleotide sequence ID" value="NZ_CP025704.1"/>
</dbReference>
<dbReference type="InterPro" id="IPR010982">
    <property type="entry name" value="Lambda_DNA-bd_dom_sf"/>
</dbReference>
<dbReference type="KEGG" id="bsto:C0V70_15070"/>
<dbReference type="InterPro" id="IPR001387">
    <property type="entry name" value="Cro/C1-type_HTH"/>
</dbReference>
<dbReference type="InterPro" id="IPR025537">
    <property type="entry name" value="DUF4423"/>
</dbReference>
<evidence type="ECO:0000313" key="2">
    <source>
        <dbReference type="Proteomes" id="UP000235584"/>
    </source>
</evidence>
<dbReference type="NCBIfam" id="TIGR02147">
    <property type="entry name" value="Fsuc_second"/>
    <property type="match status" value="1"/>
</dbReference>
<dbReference type="EMBL" id="CP025704">
    <property type="protein sequence ID" value="AUN99403.1"/>
    <property type="molecule type" value="Genomic_DNA"/>
</dbReference>
<dbReference type="Gene3D" id="1.10.260.40">
    <property type="entry name" value="lambda repressor-like DNA-binding domains"/>
    <property type="match status" value="1"/>
</dbReference>
<accession>A0A2K9NV55</accession>
<name>A0A2K9NV55_BACTC</name>
<dbReference type="SUPFAM" id="SSF47413">
    <property type="entry name" value="lambda repressor-like DNA-binding domains"/>
    <property type="match status" value="1"/>
</dbReference>